<proteinExistence type="predicted"/>
<dbReference type="EMBL" id="CP111020">
    <property type="protein sequence ID" value="WAR14196.1"/>
    <property type="molecule type" value="Genomic_DNA"/>
</dbReference>
<organism evidence="1 2">
    <name type="scientific">Mya arenaria</name>
    <name type="common">Soft-shell clam</name>
    <dbReference type="NCBI Taxonomy" id="6604"/>
    <lineage>
        <taxon>Eukaryota</taxon>
        <taxon>Metazoa</taxon>
        <taxon>Spiralia</taxon>
        <taxon>Lophotrochozoa</taxon>
        <taxon>Mollusca</taxon>
        <taxon>Bivalvia</taxon>
        <taxon>Autobranchia</taxon>
        <taxon>Heteroconchia</taxon>
        <taxon>Euheterodonta</taxon>
        <taxon>Imparidentia</taxon>
        <taxon>Neoheterodontei</taxon>
        <taxon>Myida</taxon>
        <taxon>Myoidea</taxon>
        <taxon>Myidae</taxon>
        <taxon>Mya</taxon>
    </lineage>
</organism>
<accession>A0ABY7EZX0</accession>
<dbReference type="Proteomes" id="UP001164746">
    <property type="component" value="Chromosome 9"/>
</dbReference>
<gene>
    <name evidence="1" type="ORF">MAR_004301</name>
</gene>
<keyword evidence="2" id="KW-1185">Reference proteome</keyword>
<sequence length="79" mass="9170">MLKAQRDEVYLTSRDESLNRDQIYYGANIYERTQPNGKVEVKNSKNQVGLPVIKLSFTFPDGIQTVISLYTILIYYHVL</sequence>
<evidence type="ECO:0000313" key="2">
    <source>
        <dbReference type="Proteomes" id="UP001164746"/>
    </source>
</evidence>
<reference evidence="1" key="1">
    <citation type="submission" date="2022-11" db="EMBL/GenBank/DDBJ databases">
        <title>Centuries of genome instability and evolution in soft-shell clam transmissible cancer (bioRxiv).</title>
        <authorList>
            <person name="Hart S.F.M."/>
            <person name="Yonemitsu M.A."/>
            <person name="Giersch R.M."/>
            <person name="Beal B.F."/>
            <person name="Arriagada G."/>
            <person name="Davis B.W."/>
            <person name="Ostrander E.A."/>
            <person name="Goff S.P."/>
            <person name="Metzger M.J."/>
        </authorList>
    </citation>
    <scope>NUCLEOTIDE SEQUENCE</scope>
    <source>
        <strain evidence="1">MELC-2E11</strain>
        <tissue evidence="1">Siphon/mantle</tissue>
    </source>
</reference>
<protein>
    <submittedName>
        <fullName evidence="1">Uncharacterized protein</fullName>
    </submittedName>
</protein>
<name>A0ABY7EZX0_MYAAR</name>
<evidence type="ECO:0000313" key="1">
    <source>
        <dbReference type="EMBL" id="WAR14196.1"/>
    </source>
</evidence>